<proteinExistence type="predicted"/>
<evidence type="ECO:0000313" key="2">
    <source>
        <dbReference type="Proteomes" id="UP000814140"/>
    </source>
</evidence>
<reference evidence="1" key="1">
    <citation type="submission" date="2021-03" db="EMBL/GenBank/DDBJ databases">
        <authorList>
            <consortium name="DOE Joint Genome Institute"/>
            <person name="Ahrendt S."/>
            <person name="Looney B.P."/>
            <person name="Miyauchi S."/>
            <person name="Morin E."/>
            <person name="Drula E."/>
            <person name="Courty P.E."/>
            <person name="Chicoki N."/>
            <person name="Fauchery L."/>
            <person name="Kohler A."/>
            <person name="Kuo A."/>
            <person name="Labutti K."/>
            <person name="Pangilinan J."/>
            <person name="Lipzen A."/>
            <person name="Riley R."/>
            <person name="Andreopoulos W."/>
            <person name="He G."/>
            <person name="Johnson J."/>
            <person name="Barry K.W."/>
            <person name="Grigoriev I.V."/>
            <person name="Nagy L."/>
            <person name="Hibbett D."/>
            <person name="Henrissat B."/>
            <person name="Matheny P.B."/>
            <person name="Labbe J."/>
            <person name="Martin F."/>
        </authorList>
    </citation>
    <scope>NUCLEOTIDE SEQUENCE</scope>
    <source>
        <strain evidence="1">HHB10654</strain>
    </source>
</reference>
<dbReference type="EMBL" id="MU277217">
    <property type="protein sequence ID" value="KAI0060769.1"/>
    <property type="molecule type" value="Genomic_DNA"/>
</dbReference>
<accession>A0ACB8SWA5</accession>
<gene>
    <name evidence="1" type="ORF">BV25DRAFT_1827658</name>
</gene>
<comment type="caution">
    <text evidence="1">The sequence shown here is derived from an EMBL/GenBank/DDBJ whole genome shotgun (WGS) entry which is preliminary data.</text>
</comment>
<reference evidence="1" key="2">
    <citation type="journal article" date="2022" name="New Phytol.">
        <title>Evolutionary transition to the ectomycorrhizal habit in the genomes of a hyperdiverse lineage of mushroom-forming fungi.</title>
        <authorList>
            <person name="Looney B."/>
            <person name="Miyauchi S."/>
            <person name="Morin E."/>
            <person name="Drula E."/>
            <person name="Courty P.E."/>
            <person name="Kohler A."/>
            <person name="Kuo A."/>
            <person name="LaButti K."/>
            <person name="Pangilinan J."/>
            <person name="Lipzen A."/>
            <person name="Riley R."/>
            <person name="Andreopoulos W."/>
            <person name="He G."/>
            <person name="Johnson J."/>
            <person name="Nolan M."/>
            <person name="Tritt A."/>
            <person name="Barry K.W."/>
            <person name="Grigoriev I.V."/>
            <person name="Nagy L.G."/>
            <person name="Hibbett D."/>
            <person name="Henrissat B."/>
            <person name="Matheny P.B."/>
            <person name="Labbe J."/>
            <person name="Martin F.M."/>
        </authorList>
    </citation>
    <scope>NUCLEOTIDE SEQUENCE</scope>
    <source>
        <strain evidence="1">HHB10654</strain>
    </source>
</reference>
<name>A0ACB8SWA5_9AGAM</name>
<evidence type="ECO:0000313" key="1">
    <source>
        <dbReference type="EMBL" id="KAI0060769.1"/>
    </source>
</evidence>
<keyword evidence="2" id="KW-1185">Reference proteome</keyword>
<protein>
    <submittedName>
        <fullName evidence="1">Uncharacterized protein</fullName>
    </submittedName>
</protein>
<organism evidence="1 2">
    <name type="scientific">Artomyces pyxidatus</name>
    <dbReference type="NCBI Taxonomy" id="48021"/>
    <lineage>
        <taxon>Eukaryota</taxon>
        <taxon>Fungi</taxon>
        <taxon>Dikarya</taxon>
        <taxon>Basidiomycota</taxon>
        <taxon>Agaricomycotina</taxon>
        <taxon>Agaricomycetes</taxon>
        <taxon>Russulales</taxon>
        <taxon>Auriscalpiaceae</taxon>
        <taxon>Artomyces</taxon>
    </lineage>
</organism>
<sequence length="318" mass="35933">MAFHQNTIQSVNLHGVVQDSAIHEFIPVVLHRITAPLNLTTPVYQPRPSPSFTRLLFESVPERPPSRLPPPRQVHLSAHLGEFIGDGHSSIVFALDTPQLDGVPSDQHAIPRLVVKIARSNRLAALARDAWFYDEMECLQGSAIARCYGWFEVELSSGQSVPAWSEHPAEDPNEHDYALDRDTNVHPDQLKRSARRDVLSVLVLERLGDRLPPGQHPDSVKSDVMSLYADVSYLAIGIAEDVRRHNILEAPHHEPYLPSLPSPFTNRIHMWRVVDFEFALKTNFTPIQLKSNYQGHVKHMFQDAEDEALATLIPRYVL</sequence>
<dbReference type="Proteomes" id="UP000814140">
    <property type="component" value="Unassembled WGS sequence"/>
</dbReference>